<dbReference type="RefSeq" id="WP_083068480.1">
    <property type="nucleotide sequence ID" value="NZ_NBTM02000001.1"/>
</dbReference>
<keyword evidence="1" id="KW-0472">Membrane</keyword>
<feature type="transmembrane region" description="Helical" evidence="1">
    <location>
        <begin position="58"/>
        <end position="77"/>
    </location>
</feature>
<dbReference type="AlphaFoldDB" id="A0A2J9PMA7"/>
<accession>A0A2J9PMA7</accession>
<keyword evidence="1" id="KW-1133">Transmembrane helix</keyword>
<name>A0A2J9PMA7_9LACT</name>
<comment type="caution">
    <text evidence="2">The sequence shown here is derived from an EMBL/GenBank/DDBJ whole genome shotgun (WGS) entry which is preliminary data.</text>
</comment>
<dbReference type="Proteomes" id="UP000192813">
    <property type="component" value="Unassembled WGS sequence"/>
</dbReference>
<organism evidence="2 3">
    <name type="scientific">Aerococcus viridans</name>
    <dbReference type="NCBI Taxonomy" id="1377"/>
    <lineage>
        <taxon>Bacteria</taxon>
        <taxon>Bacillati</taxon>
        <taxon>Bacillota</taxon>
        <taxon>Bacilli</taxon>
        <taxon>Lactobacillales</taxon>
        <taxon>Aerococcaceae</taxon>
        <taxon>Aerococcus</taxon>
    </lineage>
</organism>
<feature type="transmembrane region" description="Helical" evidence="1">
    <location>
        <begin position="98"/>
        <end position="117"/>
    </location>
</feature>
<evidence type="ECO:0000256" key="1">
    <source>
        <dbReference type="SAM" id="Phobius"/>
    </source>
</evidence>
<dbReference type="Pfam" id="PF06166">
    <property type="entry name" value="DUF979"/>
    <property type="match status" value="1"/>
</dbReference>
<dbReference type="InterPro" id="IPR009323">
    <property type="entry name" value="DUF979"/>
</dbReference>
<dbReference type="EMBL" id="NBTM02000001">
    <property type="protein sequence ID" value="PNL91478.1"/>
    <property type="molecule type" value="Genomic_DNA"/>
</dbReference>
<feature type="transmembrane region" description="Helical" evidence="1">
    <location>
        <begin position="204"/>
        <end position="235"/>
    </location>
</feature>
<gene>
    <name evidence="2" type="ORF">A6J77_004275</name>
</gene>
<sequence length="305" mass="32524">MEAFFANILEFFYILIGLQFAFTGYKVLRSDQDKRIGTALFWFDLAILFALGKWLPAIISGALVLLLAIITLVKHFVTGKFEQDEERAEAGADRFENLVFVPVIVMAVTALALAQFVPASGAGAIGIGAIVALVLAMAIFRAPFQQVLHESNRNVQQVGSTAILPQLLAALGVIFVNAGVGEIVTSIFGNLVPEGNQFLGATMYVIAMVVFTMIMGNAFAAFTVITAGIGIPFVIMQGANPAIAGALAMTAGYCGTLLTPMAGNFNALPVALLEMKSEYGVIKRQAPIAIALIVVHIVLMYTWAF</sequence>
<protein>
    <submittedName>
        <fullName evidence="2">DUF979 domain-containing protein</fullName>
    </submittedName>
</protein>
<evidence type="ECO:0000313" key="2">
    <source>
        <dbReference type="EMBL" id="PNL91478.1"/>
    </source>
</evidence>
<reference evidence="3" key="1">
    <citation type="submission" date="2017-12" db="EMBL/GenBank/DDBJ databases">
        <title>FDA dAtabase for Regulatory Grade micrObial Sequences (FDA-ARGOS): Supporting development and validation of Infectious Disease Dx tests.</title>
        <authorList>
            <person name="Hoffmann M."/>
            <person name="Allard M."/>
            <person name="Evans P."/>
            <person name="Brown E."/>
            <person name="Tallon L."/>
            <person name="Sadzewicz L."/>
            <person name="Sengamalay N."/>
            <person name="Ott S."/>
            <person name="Godinez A."/>
            <person name="Nagaraj S."/>
            <person name="Vavikolanu K."/>
            <person name="Aluvathingal J."/>
            <person name="Nadendla S."/>
            <person name="Sichtig H."/>
        </authorList>
    </citation>
    <scope>NUCLEOTIDE SEQUENCE [LARGE SCALE GENOMIC DNA]</scope>
    <source>
        <strain evidence="3">FDAARGOS_249</strain>
    </source>
</reference>
<keyword evidence="1" id="KW-0812">Transmembrane</keyword>
<feature type="transmembrane region" description="Helical" evidence="1">
    <location>
        <begin position="6"/>
        <end position="28"/>
    </location>
</feature>
<evidence type="ECO:0000313" key="3">
    <source>
        <dbReference type="Proteomes" id="UP000192813"/>
    </source>
</evidence>
<feature type="transmembrane region" description="Helical" evidence="1">
    <location>
        <begin position="285"/>
        <end position="304"/>
    </location>
</feature>
<proteinExistence type="predicted"/>
<feature type="transmembrane region" description="Helical" evidence="1">
    <location>
        <begin position="163"/>
        <end position="184"/>
    </location>
</feature>
<feature type="transmembrane region" description="Helical" evidence="1">
    <location>
        <begin position="123"/>
        <end position="142"/>
    </location>
</feature>
<feature type="transmembrane region" description="Helical" evidence="1">
    <location>
        <begin position="242"/>
        <end position="265"/>
    </location>
</feature>